<dbReference type="Pfam" id="PF00650">
    <property type="entry name" value="CRAL_TRIO"/>
    <property type="match status" value="1"/>
</dbReference>
<proteinExistence type="predicted"/>
<gene>
    <name evidence="3" type="ORF">Ocin01_20178</name>
</gene>
<dbReference type="PANTHER" id="PTHR23324:SF83">
    <property type="entry name" value="SEC14-LIKE PROTEIN 2"/>
    <property type="match status" value="1"/>
</dbReference>
<evidence type="ECO:0000313" key="4">
    <source>
        <dbReference type="Proteomes" id="UP000094527"/>
    </source>
</evidence>
<dbReference type="SUPFAM" id="SSF52087">
    <property type="entry name" value="CRAL/TRIO domain"/>
    <property type="match status" value="1"/>
</dbReference>
<keyword evidence="4" id="KW-1185">Reference proteome</keyword>
<dbReference type="PROSITE" id="PS50191">
    <property type="entry name" value="CRAL_TRIO"/>
    <property type="match status" value="1"/>
</dbReference>
<reference evidence="3 4" key="1">
    <citation type="journal article" date="2016" name="Genome Biol. Evol.">
        <title>Gene Family Evolution Reflects Adaptation to Soil Environmental Stressors in the Genome of the Collembolan Orchesella cincta.</title>
        <authorList>
            <person name="Faddeeva-Vakhrusheva A."/>
            <person name="Derks M.F."/>
            <person name="Anvar S.Y."/>
            <person name="Agamennone V."/>
            <person name="Suring W."/>
            <person name="Smit S."/>
            <person name="van Straalen N.M."/>
            <person name="Roelofs D."/>
        </authorList>
    </citation>
    <scope>NUCLEOTIDE SEQUENCE [LARGE SCALE GENOMIC DNA]</scope>
    <source>
        <tissue evidence="3">Mixed pool</tissue>
    </source>
</reference>
<accession>A0A1D2M0L6</accession>
<dbReference type="CDD" id="cd00170">
    <property type="entry name" value="SEC14"/>
    <property type="match status" value="1"/>
</dbReference>
<dbReference type="Gene3D" id="3.40.525.10">
    <property type="entry name" value="CRAL-TRIO lipid binding domain"/>
    <property type="match status" value="1"/>
</dbReference>
<dbReference type="GO" id="GO:0005737">
    <property type="term" value="C:cytoplasm"/>
    <property type="evidence" value="ECO:0007669"/>
    <property type="project" value="TreeGrafter"/>
</dbReference>
<dbReference type="InterPro" id="IPR001251">
    <property type="entry name" value="CRAL-TRIO_dom"/>
</dbReference>
<dbReference type="SUPFAM" id="SSF46938">
    <property type="entry name" value="CRAL/TRIO N-terminal domain"/>
    <property type="match status" value="1"/>
</dbReference>
<protein>
    <submittedName>
        <fullName evidence="3">SEC14-like protein 4</fullName>
    </submittedName>
</protein>
<comment type="caution">
    <text evidence="3">The sequence shown here is derived from an EMBL/GenBank/DDBJ whole genome shotgun (WGS) entry which is preliminary data.</text>
</comment>
<evidence type="ECO:0000256" key="1">
    <source>
        <dbReference type="SAM" id="SignalP"/>
    </source>
</evidence>
<dbReference type="EMBL" id="LJIJ01008603">
    <property type="protein sequence ID" value="ODM79006.1"/>
    <property type="molecule type" value="Genomic_DNA"/>
</dbReference>
<sequence>MFPFVCVVLLNISQNGVLGLNDANDLVLSSSEQDALSQFKTSPLMEQLPEEYMKTDFYLIHSNWNIDAAETMLEKSLQWRIDNKISQIKEEDWEDMKAQFPLTIIGRDKESRPVMEMDIGNWTAEPGKSERVDRYMVWILEQLVHHILLAQEETGSNVTRSVVIADAENLGFRQHLCSACISTLRRWNSVMEANYPGFYDEIIIIKAPTLIRLASKLISPFLSAETRRIIKKLSSGCMDGIFG</sequence>
<feature type="domain" description="CRAL-TRIO" evidence="2">
    <location>
        <begin position="92"/>
        <end position="243"/>
    </location>
</feature>
<keyword evidence="1" id="KW-0732">Signal</keyword>
<dbReference type="PANTHER" id="PTHR23324">
    <property type="entry name" value="SEC14 RELATED PROTEIN"/>
    <property type="match status" value="1"/>
</dbReference>
<dbReference type="InterPro" id="IPR051064">
    <property type="entry name" value="SEC14/CRAL-TRIO_domain"/>
</dbReference>
<dbReference type="AlphaFoldDB" id="A0A1D2M0L6"/>
<feature type="signal peptide" evidence="1">
    <location>
        <begin position="1"/>
        <end position="19"/>
    </location>
</feature>
<evidence type="ECO:0000259" key="2">
    <source>
        <dbReference type="PROSITE" id="PS50191"/>
    </source>
</evidence>
<evidence type="ECO:0000313" key="3">
    <source>
        <dbReference type="EMBL" id="ODM79006.1"/>
    </source>
</evidence>
<dbReference type="Proteomes" id="UP000094527">
    <property type="component" value="Unassembled WGS sequence"/>
</dbReference>
<dbReference type="OrthoDB" id="1434354at2759"/>
<feature type="chain" id="PRO_5008903344" evidence="1">
    <location>
        <begin position="20"/>
        <end position="243"/>
    </location>
</feature>
<dbReference type="SMART" id="SM00516">
    <property type="entry name" value="SEC14"/>
    <property type="match status" value="1"/>
</dbReference>
<organism evidence="3 4">
    <name type="scientific">Orchesella cincta</name>
    <name type="common">Springtail</name>
    <name type="synonym">Podura cincta</name>
    <dbReference type="NCBI Taxonomy" id="48709"/>
    <lineage>
        <taxon>Eukaryota</taxon>
        <taxon>Metazoa</taxon>
        <taxon>Ecdysozoa</taxon>
        <taxon>Arthropoda</taxon>
        <taxon>Hexapoda</taxon>
        <taxon>Collembola</taxon>
        <taxon>Entomobryomorpha</taxon>
        <taxon>Entomobryoidea</taxon>
        <taxon>Orchesellidae</taxon>
        <taxon>Orchesellinae</taxon>
        <taxon>Orchesella</taxon>
    </lineage>
</organism>
<name>A0A1D2M0L6_ORCCI</name>
<dbReference type="InterPro" id="IPR036273">
    <property type="entry name" value="CRAL/TRIO_N_dom_sf"/>
</dbReference>
<dbReference type="InterPro" id="IPR036865">
    <property type="entry name" value="CRAL-TRIO_dom_sf"/>
</dbReference>